<dbReference type="EMBL" id="OCNH01000001">
    <property type="protein sequence ID" value="SOD78120.1"/>
    <property type="molecule type" value="Genomic_DNA"/>
</dbReference>
<evidence type="ECO:0000313" key="2">
    <source>
        <dbReference type="Proteomes" id="UP000219452"/>
    </source>
</evidence>
<accession>A0A286F4G6</accession>
<protein>
    <submittedName>
        <fullName evidence="1">Uncharacterized protein</fullName>
    </submittedName>
</protein>
<dbReference type="Proteomes" id="UP000219452">
    <property type="component" value="Unassembled WGS sequence"/>
</dbReference>
<proteinExistence type="predicted"/>
<keyword evidence="2" id="KW-1185">Reference proteome</keyword>
<organism evidence="1 2">
    <name type="scientific">Spirosoma fluviale</name>
    <dbReference type="NCBI Taxonomy" id="1597977"/>
    <lineage>
        <taxon>Bacteria</taxon>
        <taxon>Pseudomonadati</taxon>
        <taxon>Bacteroidota</taxon>
        <taxon>Cytophagia</taxon>
        <taxon>Cytophagales</taxon>
        <taxon>Cytophagaceae</taxon>
        <taxon>Spirosoma</taxon>
    </lineage>
</organism>
<evidence type="ECO:0000313" key="1">
    <source>
        <dbReference type="EMBL" id="SOD78120.1"/>
    </source>
</evidence>
<name>A0A286F4G6_9BACT</name>
<reference evidence="2" key="1">
    <citation type="submission" date="2017-09" db="EMBL/GenBank/DDBJ databases">
        <authorList>
            <person name="Varghese N."/>
            <person name="Submissions S."/>
        </authorList>
    </citation>
    <scope>NUCLEOTIDE SEQUENCE [LARGE SCALE GENOMIC DNA]</scope>
    <source>
        <strain evidence="2">DSM 29961</strain>
    </source>
</reference>
<dbReference type="AlphaFoldDB" id="A0A286F4G6"/>
<sequence length="110" mass="12309">MRQLQTFNRVLRRLMNLSLRHRKRVINPLAIDKTIRNGIIAMANHAMANHVTENHVTENHAPSETAMADHAMADHARVANGKGAVINAITGNSNLKTVLMTRQLRQTEPT</sequence>
<gene>
    <name evidence="1" type="ORF">SAMN06269250_0303</name>
</gene>